<evidence type="ECO:0000313" key="2">
    <source>
        <dbReference type="Proteomes" id="UP001203972"/>
    </source>
</evidence>
<proteinExistence type="predicted"/>
<dbReference type="RefSeq" id="WP_008816003.1">
    <property type="nucleotide sequence ID" value="NZ_AP025565.1"/>
</dbReference>
<dbReference type="AlphaFoldDB" id="A0AAP2UV03"/>
<reference evidence="1" key="1">
    <citation type="journal article" date="2022" name="Clin. Infect. Dis.">
        <title>Association between Clostridium innocuum and antibiotic-associated diarrhea in adults and children: A cross-sectional study and comparative genomics analysis.</title>
        <authorList>
            <person name="Cherny K.E."/>
            <person name="Muscat E.B."/>
            <person name="Balaji A."/>
            <person name="Mukherjee J."/>
            <person name="Ozer E.A."/>
            <person name="Angarone M.P."/>
            <person name="Hauser A.R."/>
            <person name="Sichel J.S."/>
            <person name="Amponsah E."/>
            <person name="Kociolek L.K."/>
        </authorList>
    </citation>
    <scope>NUCLEOTIDE SEQUENCE</scope>
    <source>
        <strain evidence="1">NU1-AC-029v</strain>
    </source>
</reference>
<evidence type="ECO:0000313" key="1">
    <source>
        <dbReference type="EMBL" id="MCR0235634.1"/>
    </source>
</evidence>
<dbReference type="InterPro" id="IPR008003">
    <property type="entry name" value="DUF739"/>
</dbReference>
<organism evidence="1 2">
    <name type="scientific">Clostridium innocuum</name>
    <dbReference type="NCBI Taxonomy" id="1522"/>
    <lineage>
        <taxon>Bacteria</taxon>
        <taxon>Bacillati</taxon>
        <taxon>Bacillota</taxon>
        <taxon>Clostridia</taxon>
        <taxon>Eubacteriales</taxon>
        <taxon>Clostridiaceae</taxon>
        <taxon>Clostridium</taxon>
    </lineage>
</organism>
<protein>
    <submittedName>
        <fullName evidence="1">DUF739 family protein</fullName>
    </submittedName>
</protein>
<comment type="caution">
    <text evidence="1">The sequence shown here is derived from an EMBL/GenBank/DDBJ whole genome shotgun (WGS) entry which is preliminary data.</text>
</comment>
<dbReference type="EMBL" id="JAKTMA010000093">
    <property type="protein sequence ID" value="MCR0235634.1"/>
    <property type="molecule type" value="Genomic_DNA"/>
</dbReference>
<accession>A0AAP2UV03</accession>
<dbReference type="Pfam" id="PF05339">
    <property type="entry name" value="DUF739"/>
    <property type="match status" value="1"/>
</dbReference>
<name>A0AAP2UV03_CLOIN</name>
<gene>
    <name evidence="1" type="ORF">MKC95_23000</name>
</gene>
<dbReference type="Proteomes" id="UP001203972">
    <property type="component" value="Unassembled WGS sequence"/>
</dbReference>
<sequence>MIFNYSKLRGRIREKLGSEKEYGKQMGFSSYTLSKRLNNELPFKAPEIYKSCILLGIPLDDVKNYFFTPDVRENKT</sequence>